<gene>
    <name evidence="1" type="ORF">L2E82_10967</name>
</gene>
<dbReference type="EMBL" id="CM042010">
    <property type="protein sequence ID" value="KAI3780971.1"/>
    <property type="molecule type" value="Genomic_DNA"/>
</dbReference>
<organism evidence="1 2">
    <name type="scientific">Cichorium intybus</name>
    <name type="common">Chicory</name>
    <dbReference type="NCBI Taxonomy" id="13427"/>
    <lineage>
        <taxon>Eukaryota</taxon>
        <taxon>Viridiplantae</taxon>
        <taxon>Streptophyta</taxon>
        <taxon>Embryophyta</taxon>
        <taxon>Tracheophyta</taxon>
        <taxon>Spermatophyta</taxon>
        <taxon>Magnoliopsida</taxon>
        <taxon>eudicotyledons</taxon>
        <taxon>Gunneridae</taxon>
        <taxon>Pentapetalae</taxon>
        <taxon>asterids</taxon>
        <taxon>campanulids</taxon>
        <taxon>Asterales</taxon>
        <taxon>Asteraceae</taxon>
        <taxon>Cichorioideae</taxon>
        <taxon>Cichorieae</taxon>
        <taxon>Cichoriinae</taxon>
        <taxon>Cichorium</taxon>
    </lineage>
</organism>
<keyword evidence="2" id="KW-1185">Reference proteome</keyword>
<evidence type="ECO:0000313" key="1">
    <source>
        <dbReference type="EMBL" id="KAI3780971.1"/>
    </source>
</evidence>
<accession>A0ACB9GD87</accession>
<name>A0ACB9GD87_CICIN</name>
<sequence>MIIFRCRSRISFTKKSTLLRTFCTVVEENAAVEVVSPPRKESANEKRLYRRLSALGATGDSVAQTLNQYIREGNFVKKIELQRCIRELRRYGTMLSRYVMEWMDKRDINFSHTDLALRLDLISKVRGVGAAEGYFHDLSPHLHNRNTYGALLNCYCKLKMTDKAL</sequence>
<proteinExistence type="predicted"/>
<protein>
    <submittedName>
        <fullName evidence="1">Uncharacterized protein</fullName>
    </submittedName>
</protein>
<reference evidence="2" key="1">
    <citation type="journal article" date="2022" name="Mol. Ecol. Resour.">
        <title>The genomes of chicory, endive, great burdock and yacon provide insights into Asteraceae palaeo-polyploidization history and plant inulin production.</title>
        <authorList>
            <person name="Fan W."/>
            <person name="Wang S."/>
            <person name="Wang H."/>
            <person name="Wang A."/>
            <person name="Jiang F."/>
            <person name="Liu H."/>
            <person name="Zhao H."/>
            <person name="Xu D."/>
            <person name="Zhang Y."/>
        </authorList>
    </citation>
    <scope>NUCLEOTIDE SEQUENCE [LARGE SCALE GENOMIC DNA]</scope>
    <source>
        <strain evidence="2">cv. Punajuju</strain>
    </source>
</reference>
<comment type="caution">
    <text evidence="1">The sequence shown here is derived from an EMBL/GenBank/DDBJ whole genome shotgun (WGS) entry which is preliminary data.</text>
</comment>
<reference evidence="1 2" key="2">
    <citation type="journal article" date="2022" name="Mol. Ecol. Resour.">
        <title>The genomes of chicory, endive, great burdock and yacon provide insights into Asteraceae paleo-polyploidization history and plant inulin production.</title>
        <authorList>
            <person name="Fan W."/>
            <person name="Wang S."/>
            <person name="Wang H."/>
            <person name="Wang A."/>
            <person name="Jiang F."/>
            <person name="Liu H."/>
            <person name="Zhao H."/>
            <person name="Xu D."/>
            <person name="Zhang Y."/>
        </authorList>
    </citation>
    <scope>NUCLEOTIDE SEQUENCE [LARGE SCALE GENOMIC DNA]</scope>
    <source>
        <strain evidence="2">cv. Punajuju</strain>
        <tissue evidence="1">Leaves</tissue>
    </source>
</reference>
<dbReference type="Proteomes" id="UP001055811">
    <property type="component" value="Linkage Group LG02"/>
</dbReference>
<evidence type="ECO:0000313" key="2">
    <source>
        <dbReference type="Proteomes" id="UP001055811"/>
    </source>
</evidence>